<dbReference type="InterPro" id="IPR021991">
    <property type="entry name" value="TTD_dom"/>
</dbReference>
<dbReference type="Ensembl" id="ENSOKIT00005085368.1">
    <property type="protein sequence ID" value="ENSOKIP00005080142.1"/>
    <property type="gene ID" value="ENSOKIG00005034248.1"/>
</dbReference>
<dbReference type="SUPFAM" id="SSF57850">
    <property type="entry name" value="RING/U-box"/>
    <property type="match status" value="1"/>
</dbReference>
<evidence type="ECO:0000256" key="11">
    <source>
        <dbReference type="PROSITE-ProRule" id="PRU00175"/>
    </source>
</evidence>
<feature type="domain" description="RING-type" evidence="17">
    <location>
        <begin position="774"/>
        <end position="813"/>
    </location>
</feature>
<dbReference type="Gene3D" id="3.10.20.90">
    <property type="entry name" value="Phosphatidylinositol 3-kinase Catalytic Subunit, Chain A, domain 1"/>
    <property type="match status" value="1"/>
</dbReference>
<evidence type="ECO:0000256" key="14">
    <source>
        <dbReference type="SAM" id="MobiDB-lite"/>
    </source>
</evidence>
<dbReference type="InterPro" id="IPR015947">
    <property type="entry name" value="PUA-like_sf"/>
</dbReference>
<dbReference type="InterPro" id="IPR029071">
    <property type="entry name" value="Ubiquitin-like_domsf"/>
</dbReference>
<dbReference type="InterPro" id="IPR013083">
    <property type="entry name" value="Znf_RING/FYVE/PHD"/>
</dbReference>
<keyword evidence="6 13" id="KW-0833">Ubl conjugation pathway</keyword>
<dbReference type="InterPro" id="IPR019787">
    <property type="entry name" value="Znf_PHD-finger"/>
</dbReference>
<dbReference type="InterPro" id="IPR045134">
    <property type="entry name" value="UHRF1/2-like"/>
</dbReference>
<evidence type="ECO:0000256" key="2">
    <source>
        <dbReference type="ARBA" id="ARBA00004906"/>
    </source>
</evidence>
<evidence type="ECO:0000256" key="5">
    <source>
        <dbReference type="ARBA" id="ARBA00022771"/>
    </source>
</evidence>
<feature type="compositionally biased region" description="Basic residues" evidence="14">
    <location>
        <begin position="663"/>
        <end position="681"/>
    </location>
</feature>
<keyword evidence="3 13" id="KW-0808">Transferase</keyword>
<dbReference type="PROSITE" id="PS50016">
    <property type="entry name" value="ZF_PHD_2"/>
    <property type="match status" value="1"/>
</dbReference>
<dbReference type="PROSITE" id="PS50053">
    <property type="entry name" value="UBIQUITIN_2"/>
    <property type="match status" value="1"/>
</dbReference>
<dbReference type="PRINTS" id="PR00348">
    <property type="entry name" value="UBIQUITIN"/>
</dbReference>
<dbReference type="FunFam" id="2.30.30.1150:FF:000001">
    <property type="entry name" value="E3 ubiquitin-protein ligase UHRF2 isoform X1"/>
    <property type="match status" value="1"/>
</dbReference>
<dbReference type="CDD" id="cd15617">
    <property type="entry name" value="PHD_UHRF2"/>
    <property type="match status" value="1"/>
</dbReference>
<reference evidence="19" key="1">
    <citation type="submission" date="2025-08" db="UniProtKB">
        <authorList>
            <consortium name="Ensembl"/>
        </authorList>
    </citation>
    <scope>IDENTIFICATION</scope>
</reference>
<reference evidence="19" key="2">
    <citation type="submission" date="2025-09" db="UniProtKB">
        <authorList>
            <consortium name="Ensembl"/>
        </authorList>
    </citation>
    <scope>IDENTIFICATION</scope>
</reference>
<dbReference type="SMART" id="SM00213">
    <property type="entry name" value="UBQ"/>
    <property type="match status" value="1"/>
</dbReference>
<feature type="domain" description="Ubiquitin-like" evidence="16">
    <location>
        <begin position="1"/>
        <end position="78"/>
    </location>
</feature>
<dbReference type="SUPFAM" id="SSF54236">
    <property type="entry name" value="Ubiquitin-like"/>
    <property type="match status" value="1"/>
</dbReference>
<dbReference type="GO" id="GO:0042393">
    <property type="term" value="F:histone binding"/>
    <property type="evidence" value="ECO:0007669"/>
    <property type="project" value="UniProtKB-UniRule"/>
</dbReference>
<comment type="domain">
    <text evidence="13">The YDG domain mediates the interaction with histone H3.</text>
</comment>
<dbReference type="InterPro" id="IPR047468">
    <property type="entry name" value="Ubl_UHRF2"/>
</dbReference>
<gene>
    <name evidence="19" type="primary">UHRF2</name>
    <name evidence="19" type="synonym">LOC109892330</name>
</gene>
<comment type="domain">
    <text evidence="13">The tudor-like regions specifically recognize and bind histone H3 unmethylated at 'Arg-2' (H3R2me0), while the PHD-type zinc finger specifically recognizes and binds histone H3 trimethylated at 'Lys-9' (H3K9me3).</text>
</comment>
<evidence type="ECO:0000259" key="17">
    <source>
        <dbReference type="PROSITE" id="PS50089"/>
    </source>
</evidence>
<dbReference type="GO" id="GO:0003677">
    <property type="term" value="F:DNA binding"/>
    <property type="evidence" value="ECO:0007669"/>
    <property type="project" value="UniProtKB-KW"/>
</dbReference>
<feature type="domain" description="YDG" evidence="18">
    <location>
        <begin position="451"/>
        <end position="614"/>
    </location>
</feature>
<feature type="compositionally biased region" description="Polar residues" evidence="14">
    <location>
        <begin position="192"/>
        <end position="201"/>
    </location>
</feature>
<keyword evidence="4 13" id="KW-0479">Metal-binding</keyword>
<evidence type="ECO:0000256" key="12">
    <source>
        <dbReference type="PROSITE-ProRule" id="PRU00358"/>
    </source>
</evidence>
<evidence type="ECO:0000256" key="6">
    <source>
        <dbReference type="ARBA" id="ARBA00022786"/>
    </source>
</evidence>
<dbReference type="PROSITE" id="PS50089">
    <property type="entry name" value="ZF_RING_2"/>
    <property type="match status" value="1"/>
</dbReference>
<dbReference type="InterPro" id="IPR019956">
    <property type="entry name" value="Ubiquitin_dom"/>
</dbReference>
<dbReference type="SMART" id="SM00184">
    <property type="entry name" value="RING"/>
    <property type="match status" value="2"/>
</dbReference>
<evidence type="ECO:0000256" key="7">
    <source>
        <dbReference type="ARBA" id="ARBA00022833"/>
    </source>
</evidence>
<dbReference type="InterPro" id="IPR036987">
    <property type="entry name" value="SRA-YDG_sf"/>
</dbReference>
<comment type="subcellular location">
    <subcellularLocation>
        <location evidence="12 13">Nucleus</location>
    </subcellularLocation>
</comment>
<dbReference type="Pfam" id="PF02182">
    <property type="entry name" value="SAD_SRA"/>
    <property type="match status" value="1"/>
</dbReference>
<dbReference type="Pfam" id="PF12148">
    <property type="entry name" value="TTD"/>
    <property type="match status" value="1"/>
</dbReference>
<proteinExistence type="predicted"/>
<feature type="compositionally biased region" description="Basic and acidic residues" evidence="14">
    <location>
        <begin position="712"/>
        <end position="728"/>
    </location>
</feature>
<evidence type="ECO:0000313" key="20">
    <source>
        <dbReference type="Proteomes" id="UP000694557"/>
    </source>
</evidence>
<keyword evidence="5 11" id="KW-0863">Zinc-finger</keyword>
<dbReference type="GO" id="GO:0044027">
    <property type="term" value="P:negative regulation of gene expression via chromosomal CpG island methylation"/>
    <property type="evidence" value="ECO:0007669"/>
    <property type="project" value="TreeGrafter"/>
</dbReference>
<keyword evidence="20" id="KW-1185">Reference proteome</keyword>
<dbReference type="PROSITE" id="PS51015">
    <property type="entry name" value="YDG"/>
    <property type="match status" value="1"/>
</dbReference>
<dbReference type="PANTHER" id="PTHR14140">
    <property type="entry name" value="E3 UBIQUITIN-PROTEIN LIGASE UHRF-RELATED"/>
    <property type="match status" value="1"/>
</dbReference>
<dbReference type="Pfam" id="PF00240">
    <property type="entry name" value="ubiquitin"/>
    <property type="match status" value="1"/>
</dbReference>
<feature type="compositionally biased region" description="Polar residues" evidence="14">
    <location>
        <begin position="700"/>
        <end position="711"/>
    </location>
</feature>
<comment type="function">
    <text evidence="13">Multi domain E3 ubiquitin ligase that also plays a role in DNA methylation and histone modifications.</text>
</comment>
<evidence type="ECO:0000259" key="15">
    <source>
        <dbReference type="PROSITE" id="PS50016"/>
    </source>
</evidence>
<dbReference type="InterPro" id="IPR017907">
    <property type="entry name" value="Znf_RING_CS"/>
</dbReference>
<dbReference type="EC" id="2.3.2.27" evidence="13"/>
<dbReference type="SUPFAM" id="SSF57903">
    <property type="entry name" value="FYVE/PHD zinc finger"/>
    <property type="match status" value="1"/>
</dbReference>
<dbReference type="SMART" id="SM00466">
    <property type="entry name" value="SRA"/>
    <property type="match status" value="1"/>
</dbReference>
<accession>A0A8C7IXB3</accession>
<dbReference type="CDD" id="cd20458">
    <property type="entry name" value="Tudor_UHRF2_rpt2"/>
    <property type="match status" value="1"/>
</dbReference>
<dbReference type="Gene3D" id="3.30.40.10">
    <property type="entry name" value="Zinc/RING finger domain, C3HC4 (zinc finger)"/>
    <property type="match status" value="1"/>
</dbReference>
<evidence type="ECO:0000259" key="16">
    <source>
        <dbReference type="PROSITE" id="PS50053"/>
    </source>
</evidence>
<evidence type="ECO:0000256" key="10">
    <source>
        <dbReference type="ARBA" id="ARBA00023306"/>
    </source>
</evidence>
<comment type="catalytic activity">
    <reaction evidence="1 13">
        <text>S-ubiquitinyl-[E2 ubiquitin-conjugating enzyme]-L-cysteine + [acceptor protein]-L-lysine = [E2 ubiquitin-conjugating enzyme]-L-cysteine + N(6)-ubiquitinyl-[acceptor protein]-L-lysine.</text>
        <dbReference type="EC" id="2.3.2.27"/>
    </reaction>
</comment>
<keyword evidence="8 13" id="KW-0238">DNA-binding</keyword>
<dbReference type="GeneTree" id="ENSGT00390000008296"/>
<name>A0A8C7IXB3_ONCKI</name>
<organism evidence="19 20">
    <name type="scientific">Oncorhynchus kisutch</name>
    <name type="common">Coho salmon</name>
    <name type="synonym">Salmo kisutch</name>
    <dbReference type="NCBI Taxonomy" id="8019"/>
    <lineage>
        <taxon>Eukaryota</taxon>
        <taxon>Metazoa</taxon>
        <taxon>Chordata</taxon>
        <taxon>Craniata</taxon>
        <taxon>Vertebrata</taxon>
        <taxon>Euteleostomi</taxon>
        <taxon>Actinopterygii</taxon>
        <taxon>Neopterygii</taxon>
        <taxon>Teleostei</taxon>
        <taxon>Protacanthopterygii</taxon>
        <taxon>Salmoniformes</taxon>
        <taxon>Salmonidae</taxon>
        <taxon>Salmoninae</taxon>
        <taxon>Oncorhynchus</taxon>
    </lineage>
</organism>
<dbReference type="Proteomes" id="UP000694557">
    <property type="component" value="Unassembled WGS sequence"/>
</dbReference>
<evidence type="ECO:0000259" key="18">
    <source>
        <dbReference type="PROSITE" id="PS51015"/>
    </source>
</evidence>
<dbReference type="FunFam" id="3.30.40.10:FF:000066">
    <property type="entry name" value="E3 ubiquitin-protein ligase UHRF2 isoform X1"/>
    <property type="match status" value="1"/>
</dbReference>
<dbReference type="InterPro" id="IPR047467">
    <property type="entry name" value="PHD_UHRF2"/>
</dbReference>
<feature type="compositionally biased region" description="Acidic residues" evidence="14">
    <location>
        <begin position="685"/>
        <end position="695"/>
    </location>
</feature>
<dbReference type="Gene3D" id="2.30.280.10">
    <property type="entry name" value="SRA-YDG"/>
    <property type="match status" value="1"/>
</dbReference>
<keyword evidence="10" id="KW-0131">Cell cycle</keyword>
<dbReference type="AlphaFoldDB" id="A0A8C7IXB3"/>
<sequence>MWIQIRTIDGKETRTIEDLSRLTKIESLRLKIQDIFNVNPGQQRLFYRGKQMEDGHTLYDYNVGLNDIVQLLIRSQAGDAPDSPLVISPVVSPKECDTMPPTTPNTTTGAATTPSKPTTVAPTLTPKPTTINELVDCRDISIGAWFEACIDNVSLSPKGQNSTSKAPTAGKVGRPSKRTNGKLETEPGQRAGPSTSQTDYTATDKEKEDVTYHIRYDDYPENGVVEMCGSNVRPRARTLLRWDQLTVGLVVMVNYNIEIPEERGFWFDAEITALNEISRTNKEVRIRILLGGPGDVIPDCKLLFLDEIYQIEKTGAHSLSAVDGQFKRKSGPECKHCKTDPESECRFCSCCVCGGKQDAHMQLLCDECNMAFHIYCLNPPLATIPDDEDWYCPTCKNDTSEVVKAGEKLKASKKKAKMPSAHTESQRDWGKGMACVGRTKECTIVPSNHYGPVPGVPVGTTWKFRVQVSEAGVHRPHVGGIHGRSNDGSYSLVLAGGFEDEVDRGDEFTYTGSGGRDLSGNKRIGEHSFDQTLTHYNRALALNCDAPINDKDGAESRNWRAGKPVRVVRSSKGRRISKYAPEEGNRYDGIYKVVKYWPEKGKCGFLVWRYLLRRDDLEPAPWTPEGLARIQTLGLAVQYPPGYVEAMANKTKKEANARPGSSRSKKHPGRGRPRLQPLKKKVKEEDEEEEEEEEKPMEGTDQSQSNGSQETEVCKESTEPRAKRQKMEEAFQLTEQQQSLIKEDQPNRKNWDEAMGHLKEGPNFLRKVEQTFMCVCCQELAYQPITTVCAHNVCKTCLQRSFRAEVYTCPACRHDLGKDYVMVLNKTLQLLLDQFFPGYSKGR</sequence>
<dbReference type="UniPathway" id="UPA00143"/>
<dbReference type="InterPro" id="IPR001841">
    <property type="entry name" value="Znf_RING"/>
</dbReference>
<evidence type="ECO:0000256" key="4">
    <source>
        <dbReference type="ARBA" id="ARBA00022723"/>
    </source>
</evidence>
<feature type="compositionally biased region" description="Low complexity" evidence="14">
    <location>
        <begin position="98"/>
        <end position="119"/>
    </location>
</feature>
<dbReference type="PROSITE" id="PS00518">
    <property type="entry name" value="ZF_RING_1"/>
    <property type="match status" value="1"/>
</dbReference>
<dbReference type="InterPro" id="IPR003105">
    <property type="entry name" value="SRA_YDG"/>
</dbReference>
<dbReference type="PANTHER" id="PTHR14140:SF3">
    <property type="entry name" value="E3 UBIQUITIN-PROTEIN LIGASE UHRF2"/>
    <property type="match status" value="1"/>
</dbReference>
<dbReference type="Pfam" id="PF00628">
    <property type="entry name" value="PHD"/>
    <property type="match status" value="1"/>
</dbReference>
<evidence type="ECO:0000313" key="19">
    <source>
        <dbReference type="Ensembl" id="ENSOKIP00005080142.1"/>
    </source>
</evidence>
<comment type="pathway">
    <text evidence="2 13">Protein modification; protein ubiquitination.</text>
</comment>
<feature type="region of interest" description="Disordered" evidence="14">
    <location>
        <begin position="90"/>
        <end position="125"/>
    </location>
</feature>
<dbReference type="GO" id="GO:0061630">
    <property type="term" value="F:ubiquitin protein ligase activity"/>
    <property type="evidence" value="ECO:0007669"/>
    <property type="project" value="UniProtKB-UniRule"/>
</dbReference>
<dbReference type="InterPro" id="IPR001965">
    <property type="entry name" value="Znf_PHD"/>
</dbReference>
<evidence type="ECO:0000256" key="13">
    <source>
        <dbReference type="RuleBase" id="RU369101"/>
    </source>
</evidence>
<dbReference type="CDD" id="cd17123">
    <property type="entry name" value="Ubl_UHRF2"/>
    <property type="match status" value="1"/>
</dbReference>
<evidence type="ECO:0000256" key="1">
    <source>
        <dbReference type="ARBA" id="ARBA00000900"/>
    </source>
</evidence>
<dbReference type="GO" id="GO:0016567">
    <property type="term" value="P:protein ubiquitination"/>
    <property type="evidence" value="ECO:0007669"/>
    <property type="project" value="UniProtKB-UniRule"/>
</dbReference>
<dbReference type="SMART" id="SM00249">
    <property type="entry name" value="PHD"/>
    <property type="match status" value="1"/>
</dbReference>
<dbReference type="InterPro" id="IPR011011">
    <property type="entry name" value="Znf_FYVE_PHD"/>
</dbReference>
<protein>
    <recommendedName>
        <fullName evidence="13">E3 ubiquitin-protein ligase UHRF</fullName>
        <ecNumber evidence="13">2.3.2.27</ecNumber>
    </recommendedName>
    <alternativeName>
        <fullName evidence="13">RING-type E3 ubiquitin transferase UHRF</fullName>
    </alternativeName>
    <alternativeName>
        <fullName evidence="13">Ubiquitin-like PHD and RING finger domain-containing protein</fullName>
    </alternativeName>
    <alternativeName>
        <fullName evidence="13">Ubiquitin-like-containing PHD and RING finger domains protein</fullName>
    </alternativeName>
</protein>
<dbReference type="SUPFAM" id="SSF88697">
    <property type="entry name" value="PUA domain-like"/>
    <property type="match status" value="1"/>
</dbReference>
<dbReference type="FunFam" id="2.30.280.10:FF:000001">
    <property type="entry name" value="E3 ubiquitin-protein ligase UHRF1 isoform 1"/>
    <property type="match status" value="1"/>
</dbReference>
<dbReference type="GO" id="GO:0005634">
    <property type="term" value="C:nucleus"/>
    <property type="evidence" value="ECO:0007669"/>
    <property type="project" value="UniProtKB-SubCell"/>
</dbReference>
<dbReference type="InterPro" id="IPR000626">
    <property type="entry name" value="Ubiquitin-like_dom"/>
</dbReference>
<evidence type="ECO:0000256" key="8">
    <source>
        <dbReference type="ARBA" id="ARBA00023125"/>
    </source>
</evidence>
<feature type="compositionally biased region" description="Polar residues" evidence="14">
    <location>
        <begin position="156"/>
        <end position="166"/>
    </location>
</feature>
<feature type="region of interest" description="Disordered" evidence="14">
    <location>
        <begin position="156"/>
        <end position="206"/>
    </location>
</feature>
<keyword evidence="7 13" id="KW-0862">Zinc</keyword>
<keyword evidence="9 12" id="KW-0539">Nucleus</keyword>
<dbReference type="Gene3D" id="2.30.30.1150">
    <property type="match status" value="1"/>
</dbReference>
<feature type="domain" description="PHD-type" evidence="15">
    <location>
        <begin position="345"/>
        <end position="398"/>
    </location>
</feature>
<dbReference type="Gene3D" id="2.30.30.140">
    <property type="match status" value="1"/>
</dbReference>
<dbReference type="GO" id="GO:0008270">
    <property type="term" value="F:zinc ion binding"/>
    <property type="evidence" value="ECO:0007669"/>
    <property type="project" value="UniProtKB-KW"/>
</dbReference>
<evidence type="ECO:0000256" key="9">
    <source>
        <dbReference type="ARBA" id="ARBA00023242"/>
    </source>
</evidence>
<evidence type="ECO:0000256" key="3">
    <source>
        <dbReference type="ARBA" id="ARBA00022679"/>
    </source>
</evidence>
<feature type="region of interest" description="Disordered" evidence="14">
    <location>
        <begin position="652"/>
        <end position="728"/>
    </location>
</feature>